<gene>
    <name evidence="1" type="ORF">E4V82_13505</name>
</gene>
<name>A0A5N7IQ87_9CLOT</name>
<comment type="caution">
    <text evidence="1">The sequence shown here is derived from an EMBL/GenBank/DDBJ whole genome shotgun (WGS) entry which is preliminary data.</text>
</comment>
<evidence type="ECO:0000313" key="1">
    <source>
        <dbReference type="EMBL" id="MPQ63122.1"/>
    </source>
</evidence>
<dbReference type="AlphaFoldDB" id="A0A5N7IQ87"/>
<dbReference type="RefSeq" id="WP_152752676.1">
    <property type="nucleotide sequence ID" value="NZ_SPSE01000033.1"/>
</dbReference>
<proteinExistence type="predicted"/>
<organism evidence="1 2">
    <name type="scientific">Clostridium estertheticum</name>
    <dbReference type="NCBI Taxonomy" id="238834"/>
    <lineage>
        <taxon>Bacteria</taxon>
        <taxon>Bacillati</taxon>
        <taxon>Bacillota</taxon>
        <taxon>Clostridia</taxon>
        <taxon>Eubacteriales</taxon>
        <taxon>Clostridiaceae</taxon>
        <taxon>Clostridium</taxon>
    </lineage>
</organism>
<dbReference type="EMBL" id="SPSF01000032">
    <property type="protein sequence ID" value="MPQ63122.1"/>
    <property type="molecule type" value="Genomic_DNA"/>
</dbReference>
<reference evidence="1 2" key="1">
    <citation type="journal article" date="2019" name="Lett. Appl. Microbiol.">
        <title>A case of 'blown pack' spoilage of vacuum-packaged pork likely associated with Clostridium estertheticum in Canada.</title>
        <authorList>
            <person name="Zhang P."/>
            <person name="Ward P."/>
            <person name="McMullen L.M."/>
            <person name="Yang X."/>
        </authorList>
    </citation>
    <scope>NUCLEOTIDE SEQUENCE [LARGE SCALE GENOMIC DNA]</scope>
    <source>
        <strain evidence="1 2">MA19</strain>
    </source>
</reference>
<sequence>MLKLYKNFICGEEGWVTKIPQNFEDEIGEYAGYYNKNIDISKTIEEVEKLKVGEGYKIEELDFKCIEMSLVEYSNLGEWGG</sequence>
<protein>
    <submittedName>
        <fullName evidence="1">Uncharacterized protein</fullName>
    </submittedName>
</protein>
<evidence type="ECO:0000313" key="2">
    <source>
        <dbReference type="Proteomes" id="UP000342249"/>
    </source>
</evidence>
<dbReference type="Proteomes" id="UP000342249">
    <property type="component" value="Unassembled WGS sequence"/>
</dbReference>
<accession>A0A5N7IQ87</accession>